<feature type="binding site" evidence="10">
    <location>
        <position position="180"/>
    </location>
    <ligand>
        <name>substrate</name>
    </ligand>
</feature>
<dbReference type="InterPro" id="IPR001732">
    <property type="entry name" value="UDP-Glc/GDP-Man_DH_N"/>
</dbReference>
<dbReference type="InterPro" id="IPR017476">
    <property type="entry name" value="UDP-Glc/GDP-Man"/>
</dbReference>
<dbReference type="GO" id="GO:0051287">
    <property type="term" value="F:NAD binding"/>
    <property type="evidence" value="ECO:0007669"/>
    <property type="project" value="InterPro"/>
</dbReference>
<comment type="function">
    <text evidence="7">Catalyzes the conversion of UDP-glucose into UDP-glucuronate, one of the precursors of teichuronic acid.</text>
</comment>
<evidence type="ECO:0000313" key="13">
    <source>
        <dbReference type="EMBL" id="GBR77459.1"/>
    </source>
</evidence>
<comment type="caution">
    <text evidence="13">The sequence shown here is derived from an EMBL/GenBank/DDBJ whole genome shotgun (WGS) entry which is preliminary data.</text>
</comment>
<dbReference type="PIRSF" id="PIRSF500134">
    <property type="entry name" value="UDPglc_DH_bac"/>
    <property type="match status" value="1"/>
</dbReference>
<dbReference type="Pfam" id="PF03721">
    <property type="entry name" value="UDPG_MGDP_dh_N"/>
    <property type="match status" value="1"/>
</dbReference>
<feature type="binding site" evidence="10">
    <location>
        <position position="233"/>
    </location>
    <ligand>
        <name>substrate</name>
    </ligand>
</feature>
<feature type="binding site" evidence="10">
    <location>
        <position position="297"/>
    </location>
    <ligand>
        <name>substrate</name>
    </ligand>
</feature>
<dbReference type="Proteomes" id="UP000282196">
    <property type="component" value="Unassembled WGS sequence"/>
</dbReference>
<dbReference type="GO" id="GO:0000271">
    <property type="term" value="P:polysaccharide biosynthetic process"/>
    <property type="evidence" value="ECO:0007669"/>
    <property type="project" value="InterPro"/>
</dbReference>
<name>A0A388TJK3_9BACT</name>
<feature type="active site" description="Nucleophile" evidence="9">
    <location>
        <position position="236"/>
    </location>
</feature>
<dbReference type="PANTHER" id="PTHR43750:SF3">
    <property type="entry name" value="UDP-GLUCOSE 6-DEHYDROGENASE TUAD"/>
    <property type="match status" value="1"/>
</dbReference>
<feature type="binding site" evidence="11">
    <location>
        <position position="61"/>
    </location>
    <ligand>
        <name>NAD(+)</name>
        <dbReference type="ChEBI" id="CHEBI:57540"/>
    </ligand>
</feature>
<dbReference type="PANTHER" id="PTHR43750">
    <property type="entry name" value="UDP-GLUCOSE 6-DEHYDROGENASE TUAD"/>
    <property type="match status" value="1"/>
</dbReference>
<dbReference type="Gene3D" id="3.40.50.720">
    <property type="entry name" value="NAD(P)-binding Rossmann-like Domain"/>
    <property type="match status" value="2"/>
</dbReference>
<feature type="binding site" evidence="11">
    <location>
        <position position="128"/>
    </location>
    <ligand>
        <name>NAD(+)</name>
        <dbReference type="ChEBI" id="CHEBI:57540"/>
    </ligand>
</feature>
<gene>
    <name evidence="13" type="primary">tuaD</name>
    <name evidence="13" type="ORF">RDn1_118</name>
</gene>
<feature type="binding site" evidence="11">
    <location>
        <position position="239"/>
    </location>
    <ligand>
        <name>NAD(+)</name>
        <dbReference type="ChEBI" id="CHEBI:57540"/>
    </ligand>
</feature>
<feature type="binding site" evidence="10">
    <location>
        <begin position="125"/>
        <end position="128"/>
    </location>
    <ligand>
        <name>substrate</name>
    </ligand>
</feature>
<sequence>MVCVDTNKAKIDSLLSGNIPIYEPGLADLVKKNVEKNRLSFSTEIKTAVQDADICFISVGTPPGEDGSADLQYVLAAAKSIGENLNGYKVIVDKSTVPVGTADKVRTVIAAQTKQPFDVVSNPEFLKEGAAIDDFLTPDRIVIGADSDKAFQIMETLYAPFTRAKAPLIRMSTRSAEMTKYAANAMLATRISFMNDLANLCELVGADVDMVRKGLGADQRIGHRFLFPGIGYGGSCFPKDVQAIIHTAEENHYSLDLLKAVEQVNKKQKQVLSAKIKKHFGGDLHGKKFAVWGLSFKPQTDDMREAPAVVIINELLQAGAKISATDPEAIGEAKKIFGTKIEYQTDNYAALDQADALLILTEWREYREPDFAEIKKRLKQPLIFDGRNIYSPVLLKEQGFNYYSIGRKEV</sequence>
<evidence type="ECO:0000256" key="9">
    <source>
        <dbReference type="PIRSR" id="PIRSR500134-1"/>
    </source>
</evidence>
<dbReference type="InterPro" id="IPR036291">
    <property type="entry name" value="NAD(P)-bd_dom_sf"/>
</dbReference>
<dbReference type="SUPFAM" id="SSF51735">
    <property type="entry name" value="NAD(P)-binding Rossmann-fold domains"/>
    <property type="match status" value="1"/>
</dbReference>
<feature type="binding site" evidence="11">
    <location>
        <position position="5"/>
    </location>
    <ligand>
        <name>NAD(+)</name>
        <dbReference type="ChEBI" id="CHEBI:57540"/>
    </ligand>
</feature>
<organism evidence="13 14">
    <name type="scientific">Candidatus Termititenax dinenymphae</name>
    <dbReference type="NCBI Taxonomy" id="2218523"/>
    <lineage>
        <taxon>Bacteria</taxon>
        <taxon>Bacillati</taxon>
        <taxon>Candidatus Margulisiibacteriota</taxon>
        <taxon>Candidatus Termititenacia</taxon>
        <taxon>Candidatus Termititenacales</taxon>
        <taxon>Candidatus Termititenacaceae</taxon>
        <taxon>Candidatus Termititenax</taxon>
    </lineage>
</organism>
<evidence type="ECO:0000313" key="14">
    <source>
        <dbReference type="Proteomes" id="UP000282196"/>
    </source>
</evidence>
<evidence type="ECO:0000256" key="4">
    <source>
        <dbReference type="ARBA" id="ARBA00023002"/>
    </source>
</evidence>
<comment type="pathway">
    <text evidence="1">Nucleotide-sugar biosynthesis; UDP-alpha-D-glucuronate biosynthesis; UDP-alpha-D-glucuronate from UDP-alpha-D-glucose: step 1/1.</text>
</comment>
<reference evidence="13 14" key="1">
    <citation type="journal article" date="2019" name="ISME J.">
        <title>Genome analyses of uncultured TG2/ZB3 bacteria in 'Margulisbacteria' specifically attached to ectosymbiotic spirochetes of protists in the termite gut.</title>
        <authorList>
            <person name="Utami Y.D."/>
            <person name="Kuwahara H."/>
            <person name="Igai K."/>
            <person name="Murakami T."/>
            <person name="Sugaya K."/>
            <person name="Morikawa T."/>
            <person name="Nagura Y."/>
            <person name="Yuki M."/>
            <person name="Deevong P."/>
            <person name="Inoue T."/>
            <person name="Kihara K."/>
            <person name="Lo N."/>
            <person name="Yamada A."/>
            <person name="Ohkuma M."/>
            <person name="Hongoh Y."/>
        </authorList>
    </citation>
    <scope>NUCLEOTIDE SEQUENCE [LARGE SCALE GENOMIC DNA]</scope>
    <source>
        <strain evidence="13">RsDinE6-01</strain>
    </source>
</reference>
<dbReference type="GO" id="GO:0006065">
    <property type="term" value="P:UDP-glucuronate biosynthetic process"/>
    <property type="evidence" value="ECO:0007669"/>
    <property type="project" value="UniProtKB-UniPathway"/>
</dbReference>
<evidence type="ECO:0000256" key="3">
    <source>
        <dbReference type="ARBA" id="ARBA00012954"/>
    </source>
</evidence>
<dbReference type="SUPFAM" id="SSF52413">
    <property type="entry name" value="UDP-glucose/GDP-mannose dehydrogenase C-terminal domain"/>
    <property type="match status" value="1"/>
</dbReference>
<dbReference type="Gene3D" id="1.20.5.100">
    <property type="entry name" value="Cytochrome c1, transmembrane anchor, C-terminal"/>
    <property type="match status" value="1"/>
</dbReference>
<feature type="binding site" evidence="10">
    <location>
        <begin position="225"/>
        <end position="229"/>
    </location>
    <ligand>
        <name>substrate</name>
    </ligand>
</feature>
<feature type="binding site" evidence="11">
    <location>
        <position position="96"/>
    </location>
    <ligand>
        <name>NAD(+)</name>
        <dbReference type="ChEBI" id="CHEBI:57540"/>
    </ligand>
</feature>
<dbReference type="InterPro" id="IPR028357">
    <property type="entry name" value="UDPglc_DH_bac"/>
</dbReference>
<dbReference type="UniPathway" id="UPA00038">
    <property type="reaction ID" value="UER00491"/>
</dbReference>
<dbReference type="InterPro" id="IPR014026">
    <property type="entry name" value="UDP-Glc/GDP-Man_DH_dimer"/>
</dbReference>
<evidence type="ECO:0000256" key="11">
    <source>
        <dbReference type="PIRSR" id="PIRSR500134-3"/>
    </source>
</evidence>
<dbReference type="SUPFAM" id="SSF48179">
    <property type="entry name" value="6-phosphogluconate dehydrogenase C-terminal domain-like"/>
    <property type="match status" value="1"/>
</dbReference>
<evidence type="ECO:0000256" key="10">
    <source>
        <dbReference type="PIRSR" id="PIRSR500134-2"/>
    </source>
</evidence>
<dbReference type="FunFam" id="1.20.5.100:FF:000001">
    <property type="entry name" value="UDP-glucose 6-dehydrogenase"/>
    <property type="match status" value="1"/>
</dbReference>
<evidence type="ECO:0000256" key="7">
    <source>
        <dbReference type="ARBA" id="ARBA00053241"/>
    </source>
</evidence>
<dbReference type="PIRSF" id="PIRSF000124">
    <property type="entry name" value="UDPglc_GDPman_dh"/>
    <property type="match status" value="1"/>
</dbReference>
<keyword evidence="5 8" id="KW-0520">NAD</keyword>
<dbReference type="SMART" id="SM00984">
    <property type="entry name" value="UDPG_MGDP_dh_C"/>
    <property type="match status" value="1"/>
</dbReference>
<dbReference type="AlphaFoldDB" id="A0A388TJK3"/>
<dbReference type="InterPro" id="IPR008927">
    <property type="entry name" value="6-PGluconate_DH-like_C_sf"/>
</dbReference>
<evidence type="ECO:0000256" key="8">
    <source>
        <dbReference type="PIRNR" id="PIRNR000124"/>
    </source>
</evidence>
<feature type="binding site" evidence="11">
    <location>
        <position position="304"/>
    </location>
    <ligand>
        <name>NAD(+)</name>
        <dbReference type="ChEBI" id="CHEBI:57540"/>
    </ligand>
</feature>
<dbReference type="InterPro" id="IPR014027">
    <property type="entry name" value="UDP-Glc/GDP-Man_DH_C"/>
</dbReference>
<comment type="catalytic activity">
    <reaction evidence="6 8">
        <text>UDP-alpha-D-glucose + 2 NAD(+) + H2O = UDP-alpha-D-glucuronate + 2 NADH + 3 H(+)</text>
        <dbReference type="Rhea" id="RHEA:23596"/>
        <dbReference type="ChEBI" id="CHEBI:15377"/>
        <dbReference type="ChEBI" id="CHEBI:15378"/>
        <dbReference type="ChEBI" id="CHEBI:57540"/>
        <dbReference type="ChEBI" id="CHEBI:57945"/>
        <dbReference type="ChEBI" id="CHEBI:58052"/>
        <dbReference type="ChEBI" id="CHEBI:58885"/>
        <dbReference type="EC" id="1.1.1.22"/>
    </reaction>
</comment>
<evidence type="ECO:0000256" key="6">
    <source>
        <dbReference type="ARBA" id="ARBA00047473"/>
    </source>
</evidence>
<feature type="domain" description="UDP-glucose/GDP-mannose dehydrogenase C-terminal" evidence="12">
    <location>
        <begin position="290"/>
        <end position="392"/>
    </location>
</feature>
<dbReference type="NCBIfam" id="TIGR03026">
    <property type="entry name" value="NDP-sugDHase"/>
    <property type="match status" value="1"/>
</dbReference>
<dbReference type="Pfam" id="PF03720">
    <property type="entry name" value="UDPG_MGDP_dh_C"/>
    <property type="match status" value="1"/>
</dbReference>
<evidence type="ECO:0000256" key="1">
    <source>
        <dbReference type="ARBA" id="ARBA00004701"/>
    </source>
</evidence>
<evidence type="ECO:0000259" key="12">
    <source>
        <dbReference type="SMART" id="SM00984"/>
    </source>
</evidence>
<keyword evidence="4 8" id="KW-0560">Oxidoreductase</keyword>
<feature type="binding site" evidence="11">
    <location>
        <position position="10"/>
    </location>
    <ligand>
        <name>NAD(+)</name>
        <dbReference type="ChEBI" id="CHEBI:57540"/>
    </ligand>
</feature>
<dbReference type="GO" id="GO:0003979">
    <property type="term" value="F:UDP-glucose 6-dehydrogenase activity"/>
    <property type="evidence" value="ECO:0007669"/>
    <property type="project" value="UniProtKB-EC"/>
</dbReference>
<comment type="similarity">
    <text evidence="2 8">Belongs to the UDP-glucose/GDP-mannose dehydrogenase family.</text>
</comment>
<proteinExistence type="inferred from homology"/>
<dbReference type="EC" id="1.1.1.22" evidence="3 8"/>
<accession>A0A388TJK3</accession>
<dbReference type="Pfam" id="PF00984">
    <property type="entry name" value="UDPG_MGDP_dh"/>
    <property type="match status" value="1"/>
</dbReference>
<evidence type="ECO:0000256" key="5">
    <source>
        <dbReference type="ARBA" id="ARBA00023027"/>
    </source>
</evidence>
<evidence type="ECO:0000256" key="2">
    <source>
        <dbReference type="ARBA" id="ARBA00006601"/>
    </source>
</evidence>
<dbReference type="InterPro" id="IPR036220">
    <property type="entry name" value="UDP-Glc/GDP-Man_DH_C_sf"/>
</dbReference>
<dbReference type="EMBL" id="BGZP01000002">
    <property type="protein sequence ID" value="GBR77459.1"/>
    <property type="molecule type" value="Genomic_DNA"/>
</dbReference>
<keyword evidence="14" id="KW-1185">Reference proteome</keyword>
<protein>
    <recommendedName>
        <fullName evidence="3 8">UDP-glucose 6-dehydrogenase</fullName>
        <ecNumber evidence="3 8">1.1.1.22</ecNumber>
    </recommendedName>
</protein>